<evidence type="ECO:0000313" key="10">
    <source>
        <dbReference type="EMBL" id="KAG6777541.1"/>
    </source>
</evidence>
<evidence type="ECO:0000256" key="9">
    <source>
        <dbReference type="SAM" id="Phobius"/>
    </source>
</evidence>
<accession>A0A8X7ZXD6</accession>
<keyword evidence="11" id="KW-1185">Reference proteome</keyword>
<dbReference type="PANTHER" id="PTHR33228:SF76">
    <property type="entry name" value="PROTEIN GLUTAMINE DUMPER 7"/>
    <property type="match status" value="1"/>
</dbReference>
<feature type="compositionally biased region" description="Polar residues" evidence="8">
    <location>
        <begin position="53"/>
        <end position="62"/>
    </location>
</feature>
<keyword evidence="6 9" id="KW-1133">Transmembrane helix</keyword>
<dbReference type="GO" id="GO:0016020">
    <property type="term" value="C:membrane"/>
    <property type="evidence" value="ECO:0007669"/>
    <property type="project" value="UniProtKB-SubCell"/>
</dbReference>
<keyword evidence="7 9" id="KW-0472">Membrane</keyword>
<proteinExistence type="inferred from homology"/>
<evidence type="ECO:0000256" key="4">
    <source>
        <dbReference type="ARBA" id="ARBA00022692"/>
    </source>
</evidence>
<name>A0A8X7ZXD6_POPTO</name>
<dbReference type="Proteomes" id="UP000886885">
    <property type="component" value="Chromosome 4D"/>
</dbReference>
<evidence type="ECO:0000256" key="8">
    <source>
        <dbReference type="SAM" id="MobiDB-lite"/>
    </source>
</evidence>
<dbReference type="GO" id="GO:0006865">
    <property type="term" value="P:amino acid transport"/>
    <property type="evidence" value="ECO:0007669"/>
    <property type="project" value="UniProtKB-KW"/>
</dbReference>
<dbReference type="AlphaFoldDB" id="A0A8X7ZXD6"/>
<evidence type="ECO:0000256" key="2">
    <source>
        <dbReference type="ARBA" id="ARBA00009977"/>
    </source>
</evidence>
<evidence type="ECO:0000313" key="11">
    <source>
        <dbReference type="Proteomes" id="UP000886885"/>
    </source>
</evidence>
<organism evidence="10 11">
    <name type="scientific">Populus tomentosa</name>
    <name type="common">Chinese white poplar</name>
    <dbReference type="NCBI Taxonomy" id="118781"/>
    <lineage>
        <taxon>Eukaryota</taxon>
        <taxon>Viridiplantae</taxon>
        <taxon>Streptophyta</taxon>
        <taxon>Embryophyta</taxon>
        <taxon>Tracheophyta</taxon>
        <taxon>Spermatophyta</taxon>
        <taxon>Magnoliopsida</taxon>
        <taxon>eudicotyledons</taxon>
        <taxon>Gunneridae</taxon>
        <taxon>Pentapetalae</taxon>
        <taxon>rosids</taxon>
        <taxon>fabids</taxon>
        <taxon>Malpighiales</taxon>
        <taxon>Salicaceae</taxon>
        <taxon>Saliceae</taxon>
        <taxon>Populus</taxon>
    </lineage>
</organism>
<comment type="similarity">
    <text evidence="2">Belongs to the GLUTAMINE DUMPER 1 (TC 9.B.60) family.</text>
</comment>
<protein>
    <submittedName>
        <fullName evidence="10">Uncharacterized protein</fullName>
    </submittedName>
</protein>
<reference evidence="10" key="1">
    <citation type="journal article" date="2020" name="bioRxiv">
        <title>Hybrid origin of Populus tomentosa Carr. identified through genome sequencing and phylogenomic analysis.</title>
        <authorList>
            <person name="An X."/>
            <person name="Gao K."/>
            <person name="Chen Z."/>
            <person name="Li J."/>
            <person name="Yang X."/>
            <person name="Yang X."/>
            <person name="Zhou J."/>
            <person name="Guo T."/>
            <person name="Zhao T."/>
            <person name="Huang S."/>
            <person name="Miao D."/>
            <person name="Khan W.U."/>
            <person name="Rao P."/>
            <person name="Ye M."/>
            <person name="Lei B."/>
            <person name="Liao W."/>
            <person name="Wang J."/>
            <person name="Ji L."/>
            <person name="Li Y."/>
            <person name="Guo B."/>
            <person name="Mustafa N.S."/>
            <person name="Li S."/>
            <person name="Yun Q."/>
            <person name="Keller S.R."/>
            <person name="Mao J."/>
            <person name="Zhang R."/>
            <person name="Strauss S.H."/>
        </authorList>
    </citation>
    <scope>NUCLEOTIDE SEQUENCE</scope>
    <source>
        <strain evidence="10">GM15</strain>
        <tissue evidence="10">Leaf</tissue>
    </source>
</reference>
<evidence type="ECO:0000256" key="5">
    <source>
        <dbReference type="ARBA" id="ARBA00022970"/>
    </source>
</evidence>
<feature type="region of interest" description="Disordered" evidence="8">
    <location>
        <begin position="53"/>
        <end position="72"/>
    </location>
</feature>
<feature type="region of interest" description="Disordered" evidence="8">
    <location>
        <begin position="86"/>
        <end position="112"/>
    </location>
</feature>
<gene>
    <name evidence="10" type="ORF">POTOM_017366</name>
</gene>
<evidence type="ECO:0000256" key="3">
    <source>
        <dbReference type="ARBA" id="ARBA00022448"/>
    </source>
</evidence>
<evidence type="ECO:0000256" key="7">
    <source>
        <dbReference type="ARBA" id="ARBA00023136"/>
    </source>
</evidence>
<comment type="caution">
    <text evidence="10">The sequence shown here is derived from an EMBL/GenBank/DDBJ whole genome shotgun (WGS) entry which is preliminary data.</text>
</comment>
<comment type="subcellular location">
    <subcellularLocation>
        <location evidence="1">Membrane</location>
        <topology evidence="1">Single-pass membrane protein</topology>
    </subcellularLocation>
</comment>
<keyword evidence="5" id="KW-0029">Amino-acid transport</keyword>
<dbReference type="InterPro" id="IPR040359">
    <property type="entry name" value="GDU"/>
</dbReference>
<feature type="transmembrane region" description="Helical" evidence="9">
    <location>
        <begin position="24"/>
        <end position="48"/>
    </location>
</feature>
<evidence type="ECO:0000256" key="1">
    <source>
        <dbReference type="ARBA" id="ARBA00004167"/>
    </source>
</evidence>
<keyword evidence="4 9" id="KW-0812">Transmembrane</keyword>
<evidence type="ECO:0000256" key="6">
    <source>
        <dbReference type="ARBA" id="ARBA00022989"/>
    </source>
</evidence>
<dbReference type="GO" id="GO:0080143">
    <property type="term" value="P:regulation of amino acid export"/>
    <property type="evidence" value="ECO:0007669"/>
    <property type="project" value="InterPro"/>
</dbReference>
<sequence>MRPVTTSIIVGGGAHRRFWQWNSLAAYLFVGLAFMLGLVTVALVILAFSYRKSLSNSSSGTEAESDEKPAKKVDFEPEIVVIMAGDENRTCQNTKTPREKRRREINRRIDRE</sequence>
<keyword evidence="3" id="KW-0813">Transport</keyword>
<dbReference type="PANTHER" id="PTHR33228">
    <property type="entry name" value="PROTEIN GLUTAMINE DUMPER 4-RELATED"/>
    <property type="match status" value="1"/>
</dbReference>
<dbReference type="OrthoDB" id="770444at2759"/>
<dbReference type="EMBL" id="JAAWWB010000008">
    <property type="protein sequence ID" value="KAG6777541.1"/>
    <property type="molecule type" value="Genomic_DNA"/>
</dbReference>